<comment type="caution">
    <text evidence="1">The sequence shown here is derived from an EMBL/GenBank/DDBJ whole genome shotgun (WGS) entry which is preliminary data.</text>
</comment>
<dbReference type="RefSeq" id="WP_114873860.1">
    <property type="nucleotide sequence ID" value="NZ_BAAAVA010000080.1"/>
</dbReference>
<sequence>MALINEFEPASSDVQRIHGPVTCGYRAFTADGRRILQLDTYGSAERAIPNKISQSVQLDAEGARALLDIITETFPDITR</sequence>
<organism evidence="1 2">
    <name type="scientific">Streptomyces erythrogriseus</name>
    <dbReference type="NCBI Taxonomy" id="284027"/>
    <lineage>
        <taxon>Bacteria</taxon>
        <taxon>Bacillati</taxon>
        <taxon>Actinomycetota</taxon>
        <taxon>Actinomycetes</taxon>
        <taxon>Kitasatosporales</taxon>
        <taxon>Streptomycetaceae</taxon>
        <taxon>Streptomyces</taxon>
        <taxon>Streptomyces griseoincarnatus group</taxon>
    </lineage>
</organism>
<protein>
    <recommendedName>
        <fullName evidence="3">Methionyl-tRNA formyltransferase</fullName>
    </recommendedName>
</protein>
<dbReference type="EMBL" id="BAAAVA010000080">
    <property type="protein sequence ID" value="GAA2943836.1"/>
    <property type="molecule type" value="Genomic_DNA"/>
</dbReference>
<proteinExistence type="predicted"/>
<name>A0ABP6JS38_9ACTN</name>
<evidence type="ECO:0000313" key="1">
    <source>
        <dbReference type="EMBL" id="GAA2943836.1"/>
    </source>
</evidence>
<dbReference type="Proteomes" id="UP001501423">
    <property type="component" value="Unassembled WGS sequence"/>
</dbReference>
<keyword evidence="2" id="KW-1185">Reference proteome</keyword>
<reference evidence="2" key="1">
    <citation type="journal article" date="2019" name="Int. J. Syst. Evol. Microbiol.">
        <title>The Global Catalogue of Microorganisms (GCM) 10K type strain sequencing project: providing services to taxonomists for standard genome sequencing and annotation.</title>
        <authorList>
            <consortium name="The Broad Institute Genomics Platform"/>
            <consortium name="The Broad Institute Genome Sequencing Center for Infectious Disease"/>
            <person name="Wu L."/>
            <person name="Ma J."/>
        </authorList>
    </citation>
    <scope>NUCLEOTIDE SEQUENCE [LARGE SCALE GENOMIC DNA]</scope>
    <source>
        <strain evidence="2">JCM 9650</strain>
    </source>
</reference>
<accession>A0ABP6JS38</accession>
<gene>
    <name evidence="1" type="ORF">GCM10010478_51670</name>
</gene>
<evidence type="ECO:0008006" key="3">
    <source>
        <dbReference type="Google" id="ProtNLM"/>
    </source>
</evidence>
<evidence type="ECO:0000313" key="2">
    <source>
        <dbReference type="Proteomes" id="UP001501423"/>
    </source>
</evidence>